<reference evidence="1" key="1">
    <citation type="submission" date="2014-01" db="EMBL/GenBank/DDBJ databases">
        <authorList>
            <person name="Brown-Elliot B."/>
            <person name="Wallace R."/>
            <person name="Lenaerts A."/>
            <person name="Ordway D."/>
            <person name="DeGroote M.A."/>
            <person name="Parker T."/>
            <person name="Sizemore C."/>
            <person name="Tallon L.J."/>
            <person name="Sadzewicz L.K."/>
            <person name="Sengamalay N."/>
            <person name="Fraser C.M."/>
            <person name="Hine E."/>
            <person name="Shefchek K.A."/>
            <person name="Das S.P."/>
            <person name="Tettelin H."/>
        </authorList>
    </citation>
    <scope>NUCLEOTIDE SEQUENCE [LARGE SCALE GENOMIC DNA]</scope>
    <source>
        <strain evidence="1">4042</strain>
    </source>
</reference>
<dbReference type="EMBL" id="JAOB01000060">
    <property type="protein sequence ID" value="EUA30515.1"/>
    <property type="molecule type" value="Genomic_DNA"/>
</dbReference>
<proteinExistence type="predicted"/>
<accession>X8AI23</accession>
<dbReference type="PATRIC" id="fig|1299334.3.peg.6446"/>
<dbReference type="GO" id="GO:0016491">
    <property type="term" value="F:oxidoreductase activity"/>
    <property type="evidence" value="ECO:0007669"/>
    <property type="project" value="UniProtKB-KW"/>
</dbReference>
<dbReference type="EC" id="1.-.-.-" evidence="1"/>
<sequence length="47" mass="5298">MRLGVMIGAERGDSARKVNKLLDDIEWAEAAAWTPHGFRRCPTTLTR</sequence>
<name>X8AI23_MYCXE</name>
<protein>
    <submittedName>
        <fullName evidence="1">Family F420-dependent oxidoreductase domain protein</fullName>
        <ecNumber evidence="1">1.-.-.-</ecNumber>
    </submittedName>
</protein>
<keyword evidence="1" id="KW-0560">Oxidoreductase</keyword>
<gene>
    <name evidence="1" type="ORF">I553_4772</name>
</gene>
<evidence type="ECO:0000313" key="1">
    <source>
        <dbReference type="EMBL" id="EUA30515.1"/>
    </source>
</evidence>
<comment type="caution">
    <text evidence="1">The sequence shown here is derived from an EMBL/GenBank/DDBJ whole genome shotgun (WGS) entry which is preliminary data.</text>
</comment>
<dbReference type="AlphaFoldDB" id="X8AI23"/>
<organism evidence="1">
    <name type="scientific">Mycobacterium xenopi 4042</name>
    <dbReference type="NCBI Taxonomy" id="1299334"/>
    <lineage>
        <taxon>Bacteria</taxon>
        <taxon>Bacillati</taxon>
        <taxon>Actinomycetota</taxon>
        <taxon>Actinomycetes</taxon>
        <taxon>Mycobacteriales</taxon>
        <taxon>Mycobacteriaceae</taxon>
        <taxon>Mycobacterium</taxon>
    </lineage>
</organism>